<dbReference type="OrthoDB" id="37801at2"/>
<evidence type="ECO:0000313" key="6">
    <source>
        <dbReference type="EMBL" id="OWJ69150.1"/>
    </source>
</evidence>
<evidence type="ECO:0000256" key="3">
    <source>
        <dbReference type="ARBA" id="ARBA00022741"/>
    </source>
</evidence>
<gene>
    <name evidence="6" type="ORF">BWR60_01050</name>
</gene>
<dbReference type="GO" id="GO:0055085">
    <property type="term" value="P:transmembrane transport"/>
    <property type="evidence" value="ECO:0007669"/>
    <property type="project" value="UniProtKB-ARBA"/>
</dbReference>
<dbReference type="InterPro" id="IPR017871">
    <property type="entry name" value="ABC_transporter-like_CS"/>
</dbReference>
<dbReference type="InterPro" id="IPR027417">
    <property type="entry name" value="P-loop_NTPase"/>
</dbReference>
<dbReference type="EMBL" id="NHON01000001">
    <property type="protein sequence ID" value="OWJ69150.1"/>
    <property type="molecule type" value="Genomic_DNA"/>
</dbReference>
<evidence type="ECO:0000259" key="5">
    <source>
        <dbReference type="PROSITE" id="PS50893"/>
    </source>
</evidence>
<evidence type="ECO:0000256" key="4">
    <source>
        <dbReference type="ARBA" id="ARBA00022840"/>
    </source>
</evidence>
<dbReference type="CDD" id="cd03257">
    <property type="entry name" value="ABC_NikE_OppD_transporters"/>
    <property type="match status" value="1"/>
</dbReference>
<dbReference type="Pfam" id="PF00005">
    <property type="entry name" value="ABC_tran"/>
    <property type="match status" value="1"/>
</dbReference>
<dbReference type="SUPFAM" id="SSF52540">
    <property type="entry name" value="P-loop containing nucleoside triphosphate hydrolases"/>
    <property type="match status" value="1"/>
</dbReference>
<keyword evidence="2" id="KW-0813">Transport</keyword>
<accession>A0A211ZV46</accession>
<evidence type="ECO:0000256" key="2">
    <source>
        <dbReference type="ARBA" id="ARBA00022448"/>
    </source>
</evidence>
<evidence type="ECO:0000313" key="7">
    <source>
        <dbReference type="Proteomes" id="UP000196655"/>
    </source>
</evidence>
<feature type="domain" description="ABC transporter" evidence="5">
    <location>
        <begin position="4"/>
        <end position="252"/>
    </location>
</feature>
<reference evidence="7" key="1">
    <citation type="submission" date="2017-05" db="EMBL/GenBank/DDBJ databases">
        <authorList>
            <person name="Macchi M."/>
            <person name="Festa S."/>
            <person name="Coppotelli B.M."/>
            <person name="Morelli I.S."/>
        </authorList>
    </citation>
    <scope>NUCLEOTIDE SEQUENCE [LARGE SCALE GENOMIC DNA]</scope>
    <source>
        <strain evidence="7">I</strain>
    </source>
</reference>
<dbReference type="RefSeq" id="WP_088149140.1">
    <property type="nucleotide sequence ID" value="NZ_NHON01000001.1"/>
</dbReference>
<sequence>MTLLSVDRVSKSYRQGGLFDRRPPRQVLQGAGLSITAGECVGLLGPSGCGKSTLARLILGIEAPDSGAVLLDGAPLAGRGRPDAVQARRDIQAVFQDPFGATNPRFTAFEVVAEPLRNFDRLSGPALRARVDGLLRQVGLDPAESGKPAHRFSGGQLQRLCIARALAPGPRLLILDEAVSSLDMTTQGRILDLLAELRRRSGIAYLFITHDIRLVPGFCDRAVVIEDGRTVAVGDIAAPAVRCETLELLRDAVLPPMPVARTAS</sequence>
<evidence type="ECO:0000256" key="1">
    <source>
        <dbReference type="ARBA" id="ARBA00005417"/>
    </source>
</evidence>
<dbReference type="Gene3D" id="3.40.50.300">
    <property type="entry name" value="P-loop containing nucleotide triphosphate hydrolases"/>
    <property type="match status" value="1"/>
</dbReference>
<dbReference type="InterPro" id="IPR003439">
    <property type="entry name" value="ABC_transporter-like_ATP-bd"/>
</dbReference>
<keyword evidence="3" id="KW-0547">Nucleotide-binding</keyword>
<name>A0A211ZV46_9PROT</name>
<dbReference type="PROSITE" id="PS50893">
    <property type="entry name" value="ABC_TRANSPORTER_2"/>
    <property type="match status" value="1"/>
</dbReference>
<dbReference type="GO" id="GO:0005524">
    <property type="term" value="F:ATP binding"/>
    <property type="evidence" value="ECO:0007669"/>
    <property type="project" value="UniProtKB-KW"/>
</dbReference>
<dbReference type="Proteomes" id="UP000196655">
    <property type="component" value="Unassembled WGS sequence"/>
</dbReference>
<keyword evidence="4" id="KW-0067">ATP-binding</keyword>
<dbReference type="InterPro" id="IPR050319">
    <property type="entry name" value="ABC_transp_ATP-bind"/>
</dbReference>
<comment type="similarity">
    <text evidence="1">Belongs to the ABC transporter superfamily.</text>
</comment>
<comment type="caution">
    <text evidence="6">The sequence shown here is derived from an EMBL/GenBank/DDBJ whole genome shotgun (WGS) entry which is preliminary data.</text>
</comment>
<dbReference type="PANTHER" id="PTHR43776:SF7">
    <property type="entry name" value="D,D-DIPEPTIDE TRANSPORT ATP-BINDING PROTEIN DDPF-RELATED"/>
    <property type="match status" value="1"/>
</dbReference>
<dbReference type="GO" id="GO:0016887">
    <property type="term" value="F:ATP hydrolysis activity"/>
    <property type="evidence" value="ECO:0007669"/>
    <property type="project" value="InterPro"/>
</dbReference>
<dbReference type="InterPro" id="IPR003593">
    <property type="entry name" value="AAA+_ATPase"/>
</dbReference>
<dbReference type="PANTHER" id="PTHR43776">
    <property type="entry name" value="TRANSPORT ATP-BINDING PROTEIN"/>
    <property type="match status" value="1"/>
</dbReference>
<dbReference type="PROSITE" id="PS00211">
    <property type="entry name" value="ABC_TRANSPORTER_1"/>
    <property type="match status" value="1"/>
</dbReference>
<protein>
    <recommendedName>
        <fullName evidence="5">ABC transporter domain-containing protein</fullName>
    </recommendedName>
</protein>
<keyword evidence="7" id="KW-1185">Reference proteome</keyword>
<proteinExistence type="inferred from homology"/>
<dbReference type="AlphaFoldDB" id="A0A211ZV46"/>
<dbReference type="SMART" id="SM00382">
    <property type="entry name" value="AAA"/>
    <property type="match status" value="1"/>
</dbReference>
<organism evidence="6 7">
    <name type="scientific">Inquilinus limosus</name>
    <dbReference type="NCBI Taxonomy" id="171674"/>
    <lineage>
        <taxon>Bacteria</taxon>
        <taxon>Pseudomonadati</taxon>
        <taxon>Pseudomonadota</taxon>
        <taxon>Alphaproteobacteria</taxon>
        <taxon>Rhodospirillales</taxon>
        <taxon>Rhodospirillaceae</taxon>
        <taxon>Inquilinus</taxon>
    </lineage>
</organism>